<sequence length="194" mass="22448">MNIGFFRYDYYLIVDLEATCCNTFSIPHKETETIEIGAVIVESVGLEIIDEFTVFIKPIRHPKLTDFCTELTTIKQTDLEDAPTFPQAVGTFKRWFEQYENSVFCSWGDYDKNQLERESKYHKIPYPMGEEHFNLKKQFSLALRTKKHYGMAKALMTVGLSLDGTHHRGIDDARNLAKLMPFIIGRKRIPKLGS</sequence>
<dbReference type="GO" id="GO:0003676">
    <property type="term" value="F:nucleic acid binding"/>
    <property type="evidence" value="ECO:0007669"/>
    <property type="project" value="InterPro"/>
</dbReference>
<dbReference type="PANTHER" id="PTHR23044:SF61">
    <property type="entry name" value="3'-5' EXORIBONUCLEASE 1-RELATED"/>
    <property type="match status" value="1"/>
</dbReference>
<keyword evidence="1" id="KW-0540">Nuclease</keyword>
<evidence type="ECO:0000313" key="6">
    <source>
        <dbReference type="Proteomes" id="UP000000268"/>
    </source>
</evidence>
<protein>
    <submittedName>
        <fullName evidence="5">Exonuclease</fullName>
    </submittedName>
</protein>
<dbReference type="RefSeq" id="WP_012168286.1">
    <property type="nucleotide sequence ID" value="NC_009932.1"/>
</dbReference>
<dbReference type="InterPro" id="IPR012337">
    <property type="entry name" value="RNaseH-like_sf"/>
</dbReference>
<dbReference type="SUPFAM" id="SSF53098">
    <property type="entry name" value="Ribonuclease H-like"/>
    <property type="match status" value="1"/>
</dbReference>
<dbReference type="Gene3D" id="3.30.420.10">
    <property type="entry name" value="Ribonuclease H-like superfamily/Ribonuclease H"/>
    <property type="match status" value="1"/>
</dbReference>
<gene>
    <name evidence="5" type="ordered locus">AM1_G0037</name>
</gene>
<dbReference type="InterPro" id="IPR051274">
    <property type="entry name" value="3-5_Exoribonuclease"/>
</dbReference>
<keyword evidence="6" id="KW-1185">Reference proteome</keyword>
<dbReference type="CDD" id="cd06133">
    <property type="entry name" value="ERI-1_3'hExo_like"/>
    <property type="match status" value="1"/>
</dbReference>
<dbReference type="eggNOG" id="COG5018">
    <property type="taxonomic scope" value="Bacteria"/>
</dbReference>
<dbReference type="InterPro" id="IPR036397">
    <property type="entry name" value="RNaseH_sf"/>
</dbReference>
<dbReference type="InterPro" id="IPR013520">
    <property type="entry name" value="Ribonucl_H"/>
</dbReference>
<evidence type="ECO:0000256" key="3">
    <source>
        <dbReference type="ARBA" id="ARBA00022839"/>
    </source>
</evidence>
<dbReference type="InterPro" id="IPR047201">
    <property type="entry name" value="ERI-1_3'hExo-like"/>
</dbReference>
<dbReference type="SMART" id="SM00479">
    <property type="entry name" value="EXOIII"/>
    <property type="match status" value="1"/>
</dbReference>
<dbReference type="AlphaFoldDB" id="A8ZQD1"/>
<accession>A8ZQD1</accession>
<keyword evidence="2" id="KW-0378">Hydrolase</keyword>
<evidence type="ECO:0000259" key="4">
    <source>
        <dbReference type="SMART" id="SM00479"/>
    </source>
</evidence>
<name>A8ZQD1_ACAM1</name>
<dbReference type="OrthoDB" id="159416at2"/>
<keyword evidence="3 5" id="KW-0269">Exonuclease</keyword>
<dbReference type="Proteomes" id="UP000000268">
    <property type="component" value="Plasmid pREB7"/>
</dbReference>
<evidence type="ECO:0000256" key="1">
    <source>
        <dbReference type="ARBA" id="ARBA00022722"/>
    </source>
</evidence>
<evidence type="ECO:0000256" key="2">
    <source>
        <dbReference type="ARBA" id="ARBA00022801"/>
    </source>
</evidence>
<geneLocation type="plasmid" evidence="5 6">
    <name>pREB7</name>
</geneLocation>
<dbReference type="PANTHER" id="PTHR23044">
    <property type="entry name" value="3'-5' EXONUCLEASE ERI1-RELATED"/>
    <property type="match status" value="1"/>
</dbReference>
<proteinExistence type="predicted"/>
<organism evidence="5 6">
    <name type="scientific">Acaryochloris marina (strain MBIC 11017)</name>
    <dbReference type="NCBI Taxonomy" id="329726"/>
    <lineage>
        <taxon>Bacteria</taxon>
        <taxon>Bacillati</taxon>
        <taxon>Cyanobacteriota</taxon>
        <taxon>Cyanophyceae</taxon>
        <taxon>Acaryochloridales</taxon>
        <taxon>Acaryochloridaceae</taxon>
        <taxon>Acaryochloris</taxon>
    </lineage>
</organism>
<evidence type="ECO:0000313" key="5">
    <source>
        <dbReference type="EMBL" id="ABW33217.1"/>
    </source>
</evidence>
<feature type="domain" description="Exonuclease" evidence="4">
    <location>
        <begin position="10"/>
        <end position="189"/>
    </location>
</feature>
<reference evidence="5 6" key="1">
    <citation type="journal article" date="2008" name="Proc. Natl. Acad. Sci. U.S.A.">
        <title>Niche adaptation and genome expansion in the chlorophyll d-producing cyanobacterium Acaryochloris marina.</title>
        <authorList>
            <person name="Swingley W.D."/>
            <person name="Chen M."/>
            <person name="Cheung P.C."/>
            <person name="Conrad A.L."/>
            <person name="Dejesa L.C."/>
            <person name="Hao J."/>
            <person name="Honchak B.M."/>
            <person name="Karbach L.E."/>
            <person name="Kurdoglu A."/>
            <person name="Lahiri S."/>
            <person name="Mastrian S.D."/>
            <person name="Miyashita H."/>
            <person name="Page L."/>
            <person name="Ramakrishna P."/>
            <person name="Satoh S."/>
            <person name="Sattley W.M."/>
            <person name="Shimada Y."/>
            <person name="Taylor H.L."/>
            <person name="Tomo T."/>
            <person name="Tsuchiya T."/>
            <person name="Wang Z.T."/>
            <person name="Raymond J."/>
            <person name="Mimuro M."/>
            <person name="Blankenship R.E."/>
            <person name="Touchman J.W."/>
        </authorList>
    </citation>
    <scope>NUCLEOTIDE SEQUENCE [LARGE SCALE GENOMIC DNA]</scope>
    <source>
        <strain evidence="6">MBIC 11017</strain>
        <plasmid evidence="6">Plasmid pREB7</plasmid>
    </source>
</reference>
<dbReference type="EMBL" id="CP000844">
    <property type="protein sequence ID" value="ABW33217.1"/>
    <property type="molecule type" value="Genomic_DNA"/>
</dbReference>
<dbReference type="HOGENOM" id="CLU_037266_5_1_3"/>
<dbReference type="Pfam" id="PF00929">
    <property type="entry name" value="RNase_T"/>
    <property type="match status" value="1"/>
</dbReference>
<dbReference type="KEGG" id="amr:AM1_G0037"/>
<keyword evidence="5" id="KW-0614">Plasmid</keyword>
<dbReference type="GO" id="GO:0000175">
    <property type="term" value="F:3'-5'-RNA exonuclease activity"/>
    <property type="evidence" value="ECO:0007669"/>
    <property type="project" value="InterPro"/>
</dbReference>